<accession>A0A521ESJ8</accession>
<dbReference type="Pfam" id="PF00296">
    <property type="entry name" value="Bac_luciferase"/>
    <property type="match status" value="1"/>
</dbReference>
<sequence length="442" mass="49296">MTSRPREMHLNIGLNTTGYLESAWPYGSARMRDINDPDFYLKIARLAHRGRFDALFLSDHPALRTGAGTRPFHTIEPLILLTHLAAQVPDIGLVATLSTTYNSPFNLARSSQSVDVLTQGRLIVNMVSSFNPDVAANYGSEPLPPRKIRYDRAQEFLDLVKQLWQSWRPGGASRGPGDFWAGWQAEPVKFAGRHFTVDGPLNVPVSPQTHPVIAQAGGSDSGIEFAARHGEIIYANILSRQAGVAFRQKLAAKAREYGRDPAGIKLVPGVVPFVAETREAALRLHERLSGARNEDELVASFLRQFGLDPVRVDFDRVLRVEDVMPDPEQGGALGFLLGMVELLRHEPLTPRQAARRSAGHHRIVLGSPAEVADQLIQLWADGTVDGYTVQPPRSPEDTQIFVDQVVPILQERGVYRRFYRPNETIRDRYDLKLRSELRLEPS</sequence>
<organism evidence="8 9">
    <name type="scientific">Paracoccus laeviglucosivorans</name>
    <dbReference type="NCBI Taxonomy" id="1197861"/>
    <lineage>
        <taxon>Bacteria</taxon>
        <taxon>Pseudomonadati</taxon>
        <taxon>Pseudomonadota</taxon>
        <taxon>Alphaproteobacteria</taxon>
        <taxon>Rhodobacterales</taxon>
        <taxon>Paracoccaceae</taxon>
        <taxon>Paracoccus</taxon>
    </lineage>
</organism>
<keyword evidence="2 6" id="KW-0288">FMN</keyword>
<dbReference type="EMBL" id="FXTK01000015">
    <property type="protein sequence ID" value="SMO86928.1"/>
    <property type="molecule type" value="Genomic_DNA"/>
</dbReference>
<dbReference type="InterPro" id="IPR016215">
    <property type="entry name" value="NTA_MOA"/>
</dbReference>
<dbReference type="NCBIfam" id="TIGR03860">
    <property type="entry name" value="FMN_nitrolo"/>
    <property type="match status" value="1"/>
</dbReference>
<dbReference type="AlphaFoldDB" id="A0A521ESJ8"/>
<feature type="binding site" evidence="6">
    <location>
        <position position="59"/>
    </location>
    <ligand>
        <name>FMN</name>
        <dbReference type="ChEBI" id="CHEBI:58210"/>
    </ligand>
</feature>
<dbReference type="InterPro" id="IPR011251">
    <property type="entry name" value="Luciferase-like_dom"/>
</dbReference>
<dbReference type="InterPro" id="IPR036661">
    <property type="entry name" value="Luciferase-like_sf"/>
</dbReference>
<reference evidence="8 9" key="1">
    <citation type="submission" date="2017-05" db="EMBL/GenBank/DDBJ databases">
        <authorList>
            <person name="Varghese N."/>
            <person name="Submissions S."/>
        </authorList>
    </citation>
    <scope>NUCLEOTIDE SEQUENCE [LARGE SCALE GENOMIC DNA]</scope>
    <source>
        <strain evidence="8 9">DSM 100094</strain>
    </source>
</reference>
<evidence type="ECO:0000313" key="9">
    <source>
        <dbReference type="Proteomes" id="UP000319014"/>
    </source>
</evidence>
<feature type="binding site" evidence="6">
    <location>
        <position position="219"/>
    </location>
    <ligand>
        <name>FMN</name>
        <dbReference type="ChEBI" id="CHEBI:58210"/>
    </ligand>
</feature>
<comment type="similarity">
    <text evidence="5">Belongs to the NtaA/SnaA/DszA monooxygenase family.</text>
</comment>
<keyword evidence="9" id="KW-1185">Reference proteome</keyword>
<evidence type="ECO:0000256" key="2">
    <source>
        <dbReference type="ARBA" id="ARBA00022643"/>
    </source>
</evidence>
<feature type="binding site" evidence="6">
    <location>
        <position position="150"/>
    </location>
    <ligand>
        <name>FMN</name>
        <dbReference type="ChEBI" id="CHEBI:58210"/>
    </ligand>
</feature>
<gene>
    <name evidence="8" type="ORF">SAMN06265221_11545</name>
</gene>
<dbReference type="Gene3D" id="3.20.20.30">
    <property type="entry name" value="Luciferase-like domain"/>
    <property type="match status" value="1"/>
</dbReference>
<dbReference type="Proteomes" id="UP000319014">
    <property type="component" value="Unassembled WGS sequence"/>
</dbReference>
<dbReference type="RefSeq" id="WP_142664012.1">
    <property type="nucleotide sequence ID" value="NZ_FXTK01000015.1"/>
</dbReference>
<evidence type="ECO:0000256" key="1">
    <source>
        <dbReference type="ARBA" id="ARBA00022630"/>
    </source>
</evidence>
<evidence type="ECO:0000256" key="6">
    <source>
        <dbReference type="PIRSR" id="PIRSR000337-1"/>
    </source>
</evidence>
<proteinExistence type="inferred from homology"/>
<dbReference type="GO" id="GO:0004497">
    <property type="term" value="F:monooxygenase activity"/>
    <property type="evidence" value="ECO:0007669"/>
    <property type="project" value="UniProtKB-KW"/>
</dbReference>
<evidence type="ECO:0000256" key="3">
    <source>
        <dbReference type="ARBA" id="ARBA00023002"/>
    </source>
</evidence>
<dbReference type="OrthoDB" id="7239898at2"/>
<evidence type="ECO:0000256" key="4">
    <source>
        <dbReference type="ARBA" id="ARBA00023033"/>
    </source>
</evidence>
<dbReference type="PIRSF" id="PIRSF000337">
    <property type="entry name" value="NTA_MOA"/>
    <property type="match status" value="1"/>
</dbReference>
<name>A0A521ESJ8_9RHOB</name>
<keyword evidence="4 8" id="KW-0503">Monooxygenase</keyword>
<dbReference type="InterPro" id="IPR051260">
    <property type="entry name" value="Diverse_substr_monoxygenases"/>
</dbReference>
<evidence type="ECO:0000313" key="8">
    <source>
        <dbReference type="EMBL" id="SMO86928.1"/>
    </source>
</evidence>
<evidence type="ECO:0000259" key="7">
    <source>
        <dbReference type="Pfam" id="PF00296"/>
    </source>
</evidence>
<keyword evidence="1 6" id="KW-0285">Flavoprotein</keyword>
<dbReference type="SUPFAM" id="SSF51679">
    <property type="entry name" value="Bacterial luciferase-like"/>
    <property type="match status" value="1"/>
</dbReference>
<dbReference type="GO" id="GO:0016705">
    <property type="term" value="F:oxidoreductase activity, acting on paired donors, with incorporation or reduction of molecular oxygen"/>
    <property type="evidence" value="ECO:0007669"/>
    <property type="project" value="InterPro"/>
</dbReference>
<dbReference type="PANTHER" id="PTHR30011">
    <property type="entry name" value="ALKANESULFONATE MONOOXYGENASE-RELATED"/>
    <property type="match status" value="1"/>
</dbReference>
<protein>
    <submittedName>
        <fullName evidence="8">FMN-dependent oxidoreductase, nitrilotriacetate monooxygenase family</fullName>
    </submittedName>
</protein>
<feature type="domain" description="Luciferase-like" evidence="7">
    <location>
        <begin position="35"/>
        <end position="383"/>
    </location>
</feature>
<keyword evidence="3" id="KW-0560">Oxidoreductase</keyword>
<evidence type="ECO:0000256" key="5">
    <source>
        <dbReference type="ARBA" id="ARBA00033748"/>
    </source>
</evidence>
<dbReference type="PANTHER" id="PTHR30011:SF16">
    <property type="entry name" value="C2H2 FINGER DOMAIN TRANSCRIPTION FACTOR (EUROFUNG)-RELATED"/>
    <property type="match status" value="1"/>
</dbReference>
<feature type="binding site" evidence="6">
    <location>
        <position position="96"/>
    </location>
    <ligand>
        <name>FMN</name>
        <dbReference type="ChEBI" id="CHEBI:58210"/>
    </ligand>
</feature>